<evidence type="ECO:0000313" key="2">
    <source>
        <dbReference type="EMBL" id="EGZ25974.1"/>
    </source>
</evidence>
<accession>G4YT48</accession>
<organism evidence="2 3">
    <name type="scientific">Phytophthora sojae (strain P6497)</name>
    <name type="common">Soybean stem and root rot agent</name>
    <name type="synonym">Phytophthora megasperma f. sp. glycines</name>
    <dbReference type="NCBI Taxonomy" id="1094619"/>
    <lineage>
        <taxon>Eukaryota</taxon>
        <taxon>Sar</taxon>
        <taxon>Stramenopiles</taxon>
        <taxon>Oomycota</taxon>
        <taxon>Peronosporomycetes</taxon>
        <taxon>Peronosporales</taxon>
        <taxon>Peronosporaceae</taxon>
        <taxon>Phytophthora</taxon>
    </lineage>
</organism>
<evidence type="ECO:0000313" key="3">
    <source>
        <dbReference type="Proteomes" id="UP000002640"/>
    </source>
</evidence>
<gene>
    <name evidence="2" type="ORF">PHYSODRAFT_297416</name>
</gene>
<keyword evidence="1" id="KW-1133">Transmembrane helix</keyword>
<dbReference type="EMBL" id="JH159152">
    <property type="protein sequence ID" value="EGZ25974.1"/>
    <property type="molecule type" value="Genomic_DNA"/>
</dbReference>
<evidence type="ECO:0000256" key="1">
    <source>
        <dbReference type="SAM" id="Phobius"/>
    </source>
</evidence>
<sequence length="719" mass="78756">MTGEDLGQVRNSTRKINLLNPDSKTQAELWDAYGQTTKEGGYTGNEGSTRVNTYSSSSWYLKSIFGDGHGDRYEELSYFAFENDHYQVLAPRKLDCGDLQAILLSGATPTATTDLLRAIPQSTFESVRPYVVNQTTADSAKMLSVSAAILGLAADKSVYFGGVDAEGAIQIETLLSAGDSAAFGVVGSCLQGSATHVRLRLQSTEFYVPDTMGELNPSRVSGAMLIVSLLDGNLNPVESSCYDATREARYAMTEGNTEYLRLVTVYSKQLLVEKDCGGFTLFGGKRDTFGAAGLASAALLFTQLWLSEWTVEQTTSGEVLRHNFVNQKVNEVTVDSTFSIRRLINLQILALVVTAYVTSARGWFKLKCTFISPWAKVMNATPSCTIAKVVRSSYNFILVAQMVLSMMQWRKQLTIDLLVGADTNQAVLRAFGCGTLVVVLAINIVFARAGDLKMQEMEPTFAHVMGSSCRSSSIWSVVPIQCRATGMRSVSASDLTKYSGCRCSTVCAMEASLSVYTVVLTIVIIGACLIGLSAHAMLQASVRSASKVGASTRVYFQVKGKRESLSPDVNSFTRFLDDRSCNIGLYDCSTGIYVKMPGEAVLSTRGQLEACGFVLSSTILFRYRDLPLFLVARIVLMQVLNFFNLTVTTYELIHTNRRMNGVPICLVADQVIHTHWSKLNEARLDWMDGYFGGDGETSYRSVDSMRRQSVHNKHVEVST</sequence>
<dbReference type="AlphaFoldDB" id="G4YT48"/>
<dbReference type="KEGG" id="psoj:PHYSODRAFT_297416"/>
<reference evidence="2 3" key="1">
    <citation type="journal article" date="2006" name="Science">
        <title>Phytophthora genome sequences uncover evolutionary origins and mechanisms of pathogenesis.</title>
        <authorList>
            <person name="Tyler B.M."/>
            <person name="Tripathy S."/>
            <person name="Zhang X."/>
            <person name="Dehal P."/>
            <person name="Jiang R.H."/>
            <person name="Aerts A."/>
            <person name="Arredondo F.D."/>
            <person name="Baxter L."/>
            <person name="Bensasson D."/>
            <person name="Beynon J.L."/>
            <person name="Chapman J."/>
            <person name="Damasceno C.M."/>
            <person name="Dorrance A.E."/>
            <person name="Dou D."/>
            <person name="Dickerman A.W."/>
            <person name="Dubchak I.L."/>
            <person name="Garbelotto M."/>
            <person name="Gijzen M."/>
            <person name="Gordon S.G."/>
            <person name="Govers F."/>
            <person name="Grunwald N.J."/>
            <person name="Huang W."/>
            <person name="Ivors K.L."/>
            <person name="Jones R.W."/>
            <person name="Kamoun S."/>
            <person name="Krampis K."/>
            <person name="Lamour K.H."/>
            <person name="Lee M.K."/>
            <person name="McDonald W.H."/>
            <person name="Medina M."/>
            <person name="Meijer H.J."/>
            <person name="Nordberg E.K."/>
            <person name="Maclean D.J."/>
            <person name="Ospina-Giraldo M.D."/>
            <person name="Morris P.F."/>
            <person name="Phuntumart V."/>
            <person name="Putnam N.H."/>
            <person name="Rash S."/>
            <person name="Rose J.K."/>
            <person name="Sakihama Y."/>
            <person name="Salamov A.A."/>
            <person name="Savidor A."/>
            <person name="Scheuring C.F."/>
            <person name="Smith B.M."/>
            <person name="Sobral B.W."/>
            <person name="Terry A."/>
            <person name="Torto-Alalibo T.A."/>
            <person name="Win J."/>
            <person name="Xu Z."/>
            <person name="Zhang H."/>
            <person name="Grigoriev I.V."/>
            <person name="Rokhsar D.S."/>
            <person name="Boore J.L."/>
        </authorList>
    </citation>
    <scope>NUCLEOTIDE SEQUENCE [LARGE SCALE GENOMIC DNA]</scope>
    <source>
        <strain evidence="2 3">P6497</strain>
    </source>
</reference>
<feature type="transmembrane region" description="Helical" evidence="1">
    <location>
        <begin position="515"/>
        <end position="538"/>
    </location>
</feature>
<dbReference type="InParanoid" id="G4YT48"/>
<keyword evidence="1" id="KW-0812">Transmembrane</keyword>
<feature type="transmembrane region" description="Helical" evidence="1">
    <location>
        <begin position="426"/>
        <end position="447"/>
    </location>
</feature>
<dbReference type="Proteomes" id="UP000002640">
    <property type="component" value="Unassembled WGS sequence"/>
</dbReference>
<name>G4YT48_PHYSP</name>
<dbReference type="RefSeq" id="XP_009521262.1">
    <property type="nucleotide sequence ID" value="XM_009522967.1"/>
</dbReference>
<protein>
    <submittedName>
        <fullName evidence="2">Uncharacterized protein</fullName>
    </submittedName>
</protein>
<keyword evidence="1" id="KW-0472">Membrane</keyword>
<proteinExistence type="predicted"/>
<keyword evidence="3" id="KW-1185">Reference proteome</keyword>
<dbReference type="GeneID" id="20641487"/>